<organism evidence="1 2">
    <name type="scientific">Arachis hypogaea</name>
    <name type="common">Peanut</name>
    <dbReference type="NCBI Taxonomy" id="3818"/>
    <lineage>
        <taxon>Eukaryota</taxon>
        <taxon>Viridiplantae</taxon>
        <taxon>Streptophyta</taxon>
        <taxon>Embryophyta</taxon>
        <taxon>Tracheophyta</taxon>
        <taxon>Spermatophyta</taxon>
        <taxon>Magnoliopsida</taxon>
        <taxon>eudicotyledons</taxon>
        <taxon>Gunneridae</taxon>
        <taxon>Pentapetalae</taxon>
        <taxon>rosids</taxon>
        <taxon>fabids</taxon>
        <taxon>Fabales</taxon>
        <taxon>Fabaceae</taxon>
        <taxon>Papilionoideae</taxon>
        <taxon>50 kb inversion clade</taxon>
        <taxon>dalbergioids sensu lato</taxon>
        <taxon>Dalbergieae</taxon>
        <taxon>Pterocarpus clade</taxon>
        <taxon>Arachis</taxon>
    </lineage>
</organism>
<protein>
    <submittedName>
        <fullName evidence="1">F-box protein interaction domain protein</fullName>
    </submittedName>
</protein>
<gene>
    <name evidence="1" type="ORF">DS421_19g639000</name>
</gene>
<name>A0A6B9V4R7_ARAHY</name>
<dbReference type="Proteomes" id="UP000464620">
    <property type="component" value="Chromosome B09"/>
</dbReference>
<reference evidence="1 2" key="1">
    <citation type="submission" date="2020-01" db="EMBL/GenBank/DDBJ databases">
        <title>Genome sequence of Arachis hypogaea, cultivar Shitouqi.</title>
        <authorList>
            <person name="Zhuang W."/>
            <person name="Chen H."/>
            <person name="Varshney R."/>
            <person name="Wang D."/>
            <person name="Ming R."/>
        </authorList>
    </citation>
    <scope>NUCLEOTIDE SEQUENCE [LARGE SCALE GENOMIC DNA]</scope>
    <source>
        <tissue evidence="1">Young leaf</tissue>
    </source>
</reference>
<dbReference type="EMBL" id="CP031001">
    <property type="protein sequence ID" value="QHN75864.1"/>
    <property type="molecule type" value="Genomic_DNA"/>
</dbReference>
<evidence type="ECO:0000313" key="1">
    <source>
        <dbReference type="EMBL" id="QHN75864.1"/>
    </source>
</evidence>
<evidence type="ECO:0000313" key="2">
    <source>
        <dbReference type="Proteomes" id="UP000464620"/>
    </source>
</evidence>
<proteinExistence type="predicted"/>
<sequence>MKEYGVFESWTKLAMIPQYLGIHIIPLYLWENDVLHGTAAPYSRIIRNNLNYGNFKFPVIDSHRDDMMKVSPLSKLSIAAKRFHIYHESLVSPSHCGLVSSTSEMCWIKVIKNPCLQFLPSEFLYWAAKLYFLSMIIFEQAKHSYQDQILGNSDGY</sequence>
<dbReference type="AlphaFoldDB" id="A0A6B9V4R7"/>
<accession>A0A6B9V4R7</accession>